<proteinExistence type="predicted"/>
<organism evidence="1 2">
    <name type="scientific">Elysia marginata</name>
    <dbReference type="NCBI Taxonomy" id="1093978"/>
    <lineage>
        <taxon>Eukaryota</taxon>
        <taxon>Metazoa</taxon>
        <taxon>Spiralia</taxon>
        <taxon>Lophotrochozoa</taxon>
        <taxon>Mollusca</taxon>
        <taxon>Gastropoda</taxon>
        <taxon>Heterobranchia</taxon>
        <taxon>Euthyneura</taxon>
        <taxon>Panpulmonata</taxon>
        <taxon>Sacoglossa</taxon>
        <taxon>Placobranchoidea</taxon>
        <taxon>Plakobranchidae</taxon>
        <taxon>Elysia</taxon>
    </lineage>
</organism>
<evidence type="ECO:0000313" key="2">
    <source>
        <dbReference type="Proteomes" id="UP000762676"/>
    </source>
</evidence>
<accession>A0AAV4JKG6</accession>
<evidence type="ECO:0000313" key="1">
    <source>
        <dbReference type="EMBL" id="GFS21881.1"/>
    </source>
</evidence>
<sequence length="74" mass="7713">MRPGVGRYEVREFLITAVGDDDDDNDDDDDDEEEDCILVGIKVCVSGSGGGGCRCLSSGDSVGDLVVLDGGGWD</sequence>
<dbReference type="Proteomes" id="UP000762676">
    <property type="component" value="Unassembled WGS sequence"/>
</dbReference>
<gene>
    <name evidence="1" type="ORF">ElyMa_006936200</name>
</gene>
<dbReference type="EMBL" id="BMAT01013872">
    <property type="protein sequence ID" value="GFS21881.1"/>
    <property type="molecule type" value="Genomic_DNA"/>
</dbReference>
<dbReference type="AlphaFoldDB" id="A0AAV4JKG6"/>
<reference evidence="1 2" key="1">
    <citation type="journal article" date="2021" name="Elife">
        <title>Chloroplast acquisition without the gene transfer in kleptoplastic sea slugs, Plakobranchus ocellatus.</title>
        <authorList>
            <person name="Maeda T."/>
            <person name="Takahashi S."/>
            <person name="Yoshida T."/>
            <person name="Shimamura S."/>
            <person name="Takaki Y."/>
            <person name="Nagai Y."/>
            <person name="Toyoda A."/>
            <person name="Suzuki Y."/>
            <person name="Arimoto A."/>
            <person name="Ishii H."/>
            <person name="Satoh N."/>
            <person name="Nishiyama T."/>
            <person name="Hasebe M."/>
            <person name="Maruyama T."/>
            <person name="Minagawa J."/>
            <person name="Obokata J."/>
            <person name="Shigenobu S."/>
        </authorList>
    </citation>
    <scope>NUCLEOTIDE SEQUENCE [LARGE SCALE GENOMIC DNA]</scope>
</reference>
<keyword evidence="2" id="KW-1185">Reference proteome</keyword>
<comment type="caution">
    <text evidence="1">The sequence shown here is derived from an EMBL/GenBank/DDBJ whole genome shotgun (WGS) entry which is preliminary data.</text>
</comment>
<name>A0AAV4JKG6_9GAST</name>
<protein>
    <submittedName>
        <fullName evidence="1">Uncharacterized protein</fullName>
    </submittedName>
</protein>